<dbReference type="Proteomes" id="UP000298663">
    <property type="component" value="Unassembled WGS sequence"/>
</dbReference>
<dbReference type="EMBL" id="AZBU02000002">
    <property type="protein sequence ID" value="TKR93295.1"/>
    <property type="molecule type" value="Genomic_DNA"/>
</dbReference>
<keyword evidence="3" id="KW-1185">Reference proteome</keyword>
<dbReference type="AlphaFoldDB" id="A0A4V6A636"/>
<feature type="region of interest" description="Disordered" evidence="1">
    <location>
        <begin position="37"/>
        <end position="65"/>
    </location>
</feature>
<gene>
    <name evidence="2" type="ORF">L596_007778</name>
</gene>
<protein>
    <submittedName>
        <fullName evidence="2">Uncharacterized protein</fullName>
    </submittedName>
</protein>
<evidence type="ECO:0000313" key="2">
    <source>
        <dbReference type="EMBL" id="TKR93295.1"/>
    </source>
</evidence>
<organism evidence="2 3">
    <name type="scientific">Steinernema carpocapsae</name>
    <name type="common">Entomopathogenic nematode</name>
    <dbReference type="NCBI Taxonomy" id="34508"/>
    <lineage>
        <taxon>Eukaryota</taxon>
        <taxon>Metazoa</taxon>
        <taxon>Ecdysozoa</taxon>
        <taxon>Nematoda</taxon>
        <taxon>Chromadorea</taxon>
        <taxon>Rhabditida</taxon>
        <taxon>Tylenchina</taxon>
        <taxon>Panagrolaimomorpha</taxon>
        <taxon>Strongyloidoidea</taxon>
        <taxon>Steinernematidae</taxon>
        <taxon>Steinernema</taxon>
    </lineage>
</organism>
<reference evidence="2 3" key="1">
    <citation type="journal article" date="2015" name="Genome Biol.">
        <title>Comparative genomics of Steinernema reveals deeply conserved gene regulatory networks.</title>
        <authorList>
            <person name="Dillman A.R."/>
            <person name="Macchietto M."/>
            <person name="Porter C.F."/>
            <person name="Rogers A."/>
            <person name="Williams B."/>
            <person name="Antoshechkin I."/>
            <person name="Lee M.M."/>
            <person name="Goodwin Z."/>
            <person name="Lu X."/>
            <person name="Lewis E.E."/>
            <person name="Goodrich-Blair H."/>
            <person name="Stock S.P."/>
            <person name="Adams B.J."/>
            <person name="Sternberg P.W."/>
            <person name="Mortazavi A."/>
        </authorList>
    </citation>
    <scope>NUCLEOTIDE SEQUENCE [LARGE SCALE GENOMIC DNA]</scope>
    <source>
        <strain evidence="2 3">ALL</strain>
    </source>
</reference>
<evidence type="ECO:0000313" key="3">
    <source>
        <dbReference type="Proteomes" id="UP000298663"/>
    </source>
</evidence>
<proteinExistence type="predicted"/>
<comment type="caution">
    <text evidence="2">The sequence shown here is derived from an EMBL/GenBank/DDBJ whole genome shotgun (WGS) entry which is preliminary data.</text>
</comment>
<evidence type="ECO:0000256" key="1">
    <source>
        <dbReference type="SAM" id="MobiDB-lite"/>
    </source>
</evidence>
<accession>A0A4V6A636</accession>
<sequence length="129" mass="14994">MSFSSKPLVVLLESTRTLFSPVRLFSPKTTNRLGMRLNRDSRNKLKHANKLRSGGRGLGDRPRPRSISNRAKFARLLQANFVLCALAGFPFLSPRPPRTLPRRRVTNRRGTWDNRRRSLKRLRRIQKAF</sequence>
<name>A0A4V6A636_STECR</name>
<reference evidence="2 3" key="2">
    <citation type="journal article" date="2019" name="G3 (Bethesda)">
        <title>Hybrid Assembly of the Genome of the Entomopathogenic Nematode Steinernema carpocapsae Identifies the X-Chromosome.</title>
        <authorList>
            <person name="Serra L."/>
            <person name="Macchietto M."/>
            <person name="Macias-Munoz A."/>
            <person name="McGill C.J."/>
            <person name="Rodriguez I.M."/>
            <person name="Rodriguez B."/>
            <person name="Murad R."/>
            <person name="Mortazavi A."/>
        </authorList>
    </citation>
    <scope>NUCLEOTIDE SEQUENCE [LARGE SCALE GENOMIC DNA]</scope>
    <source>
        <strain evidence="2 3">ALL</strain>
    </source>
</reference>